<comment type="caution">
    <text evidence="5">The sequence shown here is derived from an EMBL/GenBank/DDBJ whole genome shotgun (WGS) entry which is preliminary data.</text>
</comment>
<dbReference type="RefSeq" id="WP_171219641.1">
    <property type="nucleotide sequence ID" value="NZ_JABEPP010000005.1"/>
</dbReference>
<dbReference type="SMART" id="SM00345">
    <property type="entry name" value="HTH_GNTR"/>
    <property type="match status" value="1"/>
</dbReference>
<dbReference type="GO" id="GO:0003700">
    <property type="term" value="F:DNA-binding transcription factor activity"/>
    <property type="evidence" value="ECO:0007669"/>
    <property type="project" value="InterPro"/>
</dbReference>
<organism evidence="5 6">
    <name type="scientific">Enterovirga aerilata</name>
    <dbReference type="NCBI Taxonomy" id="2730920"/>
    <lineage>
        <taxon>Bacteria</taxon>
        <taxon>Pseudomonadati</taxon>
        <taxon>Pseudomonadota</taxon>
        <taxon>Alphaproteobacteria</taxon>
        <taxon>Hyphomicrobiales</taxon>
        <taxon>Methylobacteriaceae</taxon>
        <taxon>Enterovirga</taxon>
    </lineage>
</organism>
<keyword evidence="1" id="KW-0805">Transcription regulation</keyword>
<evidence type="ECO:0000313" key="5">
    <source>
        <dbReference type="EMBL" id="NNM74177.1"/>
    </source>
</evidence>
<evidence type="ECO:0000256" key="3">
    <source>
        <dbReference type="ARBA" id="ARBA00023163"/>
    </source>
</evidence>
<proteinExistence type="predicted"/>
<reference evidence="5 6" key="1">
    <citation type="submission" date="2020-04" db="EMBL/GenBank/DDBJ databases">
        <title>Enterovirga sp. isolate from soil.</title>
        <authorList>
            <person name="Chea S."/>
            <person name="Kim D.-U."/>
        </authorList>
    </citation>
    <scope>NUCLEOTIDE SEQUENCE [LARGE SCALE GENOMIC DNA]</scope>
    <source>
        <strain evidence="5 6">DB1703</strain>
    </source>
</reference>
<evidence type="ECO:0000256" key="1">
    <source>
        <dbReference type="ARBA" id="ARBA00023015"/>
    </source>
</evidence>
<evidence type="ECO:0000313" key="6">
    <source>
        <dbReference type="Proteomes" id="UP000564885"/>
    </source>
</evidence>
<protein>
    <submittedName>
        <fullName evidence="5">GntR family transcriptional regulator</fullName>
    </submittedName>
</protein>
<dbReference type="SUPFAM" id="SSF48008">
    <property type="entry name" value="GntR ligand-binding domain-like"/>
    <property type="match status" value="1"/>
</dbReference>
<dbReference type="Proteomes" id="UP000564885">
    <property type="component" value="Unassembled WGS sequence"/>
</dbReference>
<dbReference type="EMBL" id="JABEPP010000005">
    <property type="protein sequence ID" value="NNM74177.1"/>
    <property type="molecule type" value="Genomic_DNA"/>
</dbReference>
<dbReference type="PANTHER" id="PTHR43537:SF49">
    <property type="entry name" value="TRANSCRIPTIONAL REGULATORY PROTEIN"/>
    <property type="match status" value="1"/>
</dbReference>
<dbReference type="InterPro" id="IPR036390">
    <property type="entry name" value="WH_DNA-bd_sf"/>
</dbReference>
<dbReference type="PRINTS" id="PR00035">
    <property type="entry name" value="HTHGNTR"/>
</dbReference>
<accession>A0A849IDX1</accession>
<evidence type="ECO:0000259" key="4">
    <source>
        <dbReference type="PROSITE" id="PS50949"/>
    </source>
</evidence>
<evidence type="ECO:0000256" key="2">
    <source>
        <dbReference type="ARBA" id="ARBA00023125"/>
    </source>
</evidence>
<keyword evidence="2" id="KW-0238">DNA-binding</keyword>
<dbReference type="SMART" id="SM00895">
    <property type="entry name" value="FCD"/>
    <property type="match status" value="1"/>
</dbReference>
<name>A0A849IDX1_9HYPH</name>
<dbReference type="PROSITE" id="PS50949">
    <property type="entry name" value="HTH_GNTR"/>
    <property type="match status" value="1"/>
</dbReference>
<dbReference type="CDD" id="cd07377">
    <property type="entry name" value="WHTH_GntR"/>
    <property type="match status" value="1"/>
</dbReference>
<dbReference type="SUPFAM" id="SSF46785">
    <property type="entry name" value="Winged helix' DNA-binding domain"/>
    <property type="match status" value="1"/>
</dbReference>
<keyword evidence="6" id="KW-1185">Reference proteome</keyword>
<keyword evidence="3" id="KW-0804">Transcription</keyword>
<feature type="domain" description="HTH gntR-type" evidence="4">
    <location>
        <begin position="4"/>
        <end position="71"/>
    </location>
</feature>
<dbReference type="InterPro" id="IPR008920">
    <property type="entry name" value="TF_FadR/GntR_C"/>
</dbReference>
<dbReference type="Pfam" id="PF07729">
    <property type="entry name" value="FCD"/>
    <property type="match status" value="1"/>
</dbReference>
<dbReference type="Gene3D" id="1.20.120.530">
    <property type="entry name" value="GntR ligand-binding domain-like"/>
    <property type="match status" value="1"/>
</dbReference>
<sequence>MSKARRTSEIASWIRGEITSGTFPPGARIEERALCERFNVSKTPVREALIELASRGLVDLRQRRGATVTVLAPEQIVALFEMMTELESMAARLAAKRISTNLMAQLRDIHLRSAELVDDVLEYDRANTALHETIYRAAHNEFLEAGIKDARARLRIYRRYPFQQPGRMTQSYEDHEAIINAIGRGDGAAAARAMRRHLTVGGQVFADLVARLPRKEPVG</sequence>
<dbReference type="Pfam" id="PF00392">
    <property type="entry name" value="GntR"/>
    <property type="match status" value="1"/>
</dbReference>
<dbReference type="InterPro" id="IPR000524">
    <property type="entry name" value="Tscrpt_reg_HTH_GntR"/>
</dbReference>
<dbReference type="PANTHER" id="PTHR43537">
    <property type="entry name" value="TRANSCRIPTIONAL REGULATOR, GNTR FAMILY"/>
    <property type="match status" value="1"/>
</dbReference>
<dbReference type="AlphaFoldDB" id="A0A849IDX1"/>
<dbReference type="GO" id="GO:0003677">
    <property type="term" value="F:DNA binding"/>
    <property type="evidence" value="ECO:0007669"/>
    <property type="project" value="UniProtKB-KW"/>
</dbReference>
<dbReference type="Gene3D" id="1.10.10.10">
    <property type="entry name" value="Winged helix-like DNA-binding domain superfamily/Winged helix DNA-binding domain"/>
    <property type="match status" value="1"/>
</dbReference>
<dbReference type="InterPro" id="IPR011711">
    <property type="entry name" value="GntR_C"/>
</dbReference>
<dbReference type="InterPro" id="IPR036388">
    <property type="entry name" value="WH-like_DNA-bd_sf"/>
</dbReference>
<gene>
    <name evidence="5" type="ORF">HJG44_17535</name>
</gene>